<sequence>MHDGSIDDIIFVNKTDICYARINDKFVDDGYVIKRCVLYGQCRHGSVYDTRALQNDLSGKDIIELILNTGSRVQKGKRIGHQSIQNRKTEIYDAST</sequence>
<reference evidence="1" key="1">
    <citation type="journal article" date="2020" name="Nature">
        <title>Giant virus diversity and host interactions through global metagenomics.</title>
        <authorList>
            <person name="Schulz F."/>
            <person name="Roux S."/>
            <person name="Paez-Espino D."/>
            <person name="Jungbluth S."/>
            <person name="Walsh D.A."/>
            <person name="Denef V.J."/>
            <person name="McMahon K.D."/>
            <person name="Konstantinidis K.T."/>
            <person name="Eloe-Fadrosh E.A."/>
            <person name="Kyrpides N.C."/>
            <person name="Woyke T."/>
        </authorList>
    </citation>
    <scope>NUCLEOTIDE SEQUENCE</scope>
    <source>
        <strain evidence="1">GVMAG-M-3300021473-15</strain>
    </source>
</reference>
<dbReference type="AlphaFoldDB" id="A0A6C0CPK3"/>
<evidence type="ECO:0000313" key="1">
    <source>
        <dbReference type="EMBL" id="QHT06766.1"/>
    </source>
</evidence>
<dbReference type="EMBL" id="MN739474">
    <property type="protein sequence ID" value="QHT06766.1"/>
    <property type="molecule type" value="Genomic_DNA"/>
</dbReference>
<protein>
    <submittedName>
        <fullName evidence="1">Uncharacterized protein</fullName>
    </submittedName>
</protein>
<name>A0A6C0CPK3_9ZZZZ</name>
<organism evidence="1">
    <name type="scientific">viral metagenome</name>
    <dbReference type="NCBI Taxonomy" id="1070528"/>
    <lineage>
        <taxon>unclassified sequences</taxon>
        <taxon>metagenomes</taxon>
        <taxon>organismal metagenomes</taxon>
    </lineage>
</organism>
<proteinExistence type="predicted"/>
<accession>A0A6C0CPK3</accession>